<sequence>MSVITCTKKFAPRNERGMLRGTDSCPGCTNSGALSIDHGPQQEAMCNGVDEWLLQC</sequence>
<keyword evidence="2" id="KW-1185">Reference proteome</keyword>
<accession>A0A9D3YPH7</accession>
<comment type="caution">
    <text evidence="1">The sequence shown here is derived from an EMBL/GenBank/DDBJ whole genome shotgun (WGS) entry which is preliminary data.</text>
</comment>
<dbReference type="Proteomes" id="UP000828390">
    <property type="component" value="Unassembled WGS sequence"/>
</dbReference>
<name>A0A9D3YPH7_DREPO</name>
<proteinExistence type="predicted"/>
<reference evidence="1" key="1">
    <citation type="journal article" date="2019" name="bioRxiv">
        <title>The Genome of the Zebra Mussel, Dreissena polymorpha: A Resource for Invasive Species Research.</title>
        <authorList>
            <person name="McCartney M.A."/>
            <person name="Auch B."/>
            <person name="Kono T."/>
            <person name="Mallez S."/>
            <person name="Zhang Y."/>
            <person name="Obille A."/>
            <person name="Becker A."/>
            <person name="Abrahante J.E."/>
            <person name="Garbe J."/>
            <person name="Badalamenti J.P."/>
            <person name="Herman A."/>
            <person name="Mangelson H."/>
            <person name="Liachko I."/>
            <person name="Sullivan S."/>
            <person name="Sone E.D."/>
            <person name="Koren S."/>
            <person name="Silverstein K.A.T."/>
            <person name="Beckman K.B."/>
            <person name="Gohl D.M."/>
        </authorList>
    </citation>
    <scope>NUCLEOTIDE SEQUENCE</scope>
    <source>
        <strain evidence="1">Duluth1</strain>
        <tissue evidence="1">Whole animal</tissue>
    </source>
</reference>
<dbReference type="AlphaFoldDB" id="A0A9D3YPH7"/>
<evidence type="ECO:0000313" key="1">
    <source>
        <dbReference type="EMBL" id="KAH3704367.1"/>
    </source>
</evidence>
<evidence type="ECO:0000313" key="2">
    <source>
        <dbReference type="Proteomes" id="UP000828390"/>
    </source>
</evidence>
<gene>
    <name evidence="1" type="ORF">DPMN_079423</name>
</gene>
<organism evidence="1 2">
    <name type="scientific">Dreissena polymorpha</name>
    <name type="common">Zebra mussel</name>
    <name type="synonym">Mytilus polymorpha</name>
    <dbReference type="NCBI Taxonomy" id="45954"/>
    <lineage>
        <taxon>Eukaryota</taxon>
        <taxon>Metazoa</taxon>
        <taxon>Spiralia</taxon>
        <taxon>Lophotrochozoa</taxon>
        <taxon>Mollusca</taxon>
        <taxon>Bivalvia</taxon>
        <taxon>Autobranchia</taxon>
        <taxon>Heteroconchia</taxon>
        <taxon>Euheterodonta</taxon>
        <taxon>Imparidentia</taxon>
        <taxon>Neoheterodontei</taxon>
        <taxon>Myida</taxon>
        <taxon>Dreissenoidea</taxon>
        <taxon>Dreissenidae</taxon>
        <taxon>Dreissena</taxon>
    </lineage>
</organism>
<reference evidence="1" key="2">
    <citation type="submission" date="2020-11" db="EMBL/GenBank/DDBJ databases">
        <authorList>
            <person name="McCartney M.A."/>
            <person name="Auch B."/>
            <person name="Kono T."/>
            <person name="Mallez S."/>
            <person name="Becker A."/>
            <person name="Gohl D.M."/>
            <person name="Silverstein K.A.T."/>
            <person name="Koren S."/>
            <person name="Bechman K.B."/>
            <person name="Herman A."/>
            <person name="Abrahante J.E."/>
            <person name="Garbe J."/>
        </authorList>
    </citation>
    <scope>NUCLEOTIDE SEQUENCE</scope>
    <source>
        <strain evidence="1">Duluth1</strain>
        <tissue evidence="1">Whole animal</tissue>
    </source>
</reference>
<dbReference type="EMBL" id="JAIWYP010000015">
    <property type="protein sequence ID" value="KAH3704367.1"/>
    <property type="molecule type" value="Genomic_DNA"/>
</dbReference>
<protein>
    <submittedName>
        <fullName evidence="1">Uncharacterized protein</fullName>
    </submittedName>
</protein>